<evidence type="ECO:0000313" key="13">
    <source>
        <dbReference type="EMBL" id="GBN23232.1"/>
    </source>
</evidence>
<dbReference type="Pfam" id="PF01437">
    <property type="entry name" value="PSI"/>
    <property type="match status" value="1"/>
</dbReference>
<evidence type="ECO:0000256" key="1">
    <source>
        <dbReference type="ARBA" id="ARBA00004251"/>
    </source>
</evidence>
<feature type="domain" description="IPT/TIG" evidence="12">
    <location>
        <begin position="334"/>
        <end position="419"/>
    </location>
</feature>
<proteinExistence type="predicted"/>
<dbReference type="GO" id="GO:0005886">
    <property type="term" value="C:plasma membrane"/>
    <property type="evidence" value="ECO:0007669"/>
    <property type="project" value="UniProtKB-SubCell"/>
</dbReference>
<accession>A0A4Y2M9H8</accession>
<dbReference type="SUPFAM" id="SSF81296">
    <property type="entry name" value="E set domains"/>
    <property type="match status" value="4"/>
</dbReference>
<dbReference type="FunFam" id="2.60.40.10:FF:001407">
    <property type="entry name" value="Plexin A, isoform B"/>
    <property type="match status" value="1"/>
</dbReference>
<keyword evidence="9" id="KW-0325">Glycoprotein</keyword>
<feature type="domain" description="IPT/TIG" evidence="12">
    <location>
        <begin position="421"/>
        <end position="532"/>
    </location>
</feature>
<feature type="compositionally biased region" description="Polar residues" evidence="10">
    <location>
        <begin position="630"/>
        <end position="647"/>
    </location>
</feature>
<keyword evidence="2" id="KW-1003">Cell membrane</keyword>
<dbReference type="Pfam" id="PF01833">
    <property type="entry name" value="TIG"/>
    <property type="match status" value="3"/>
</dbReference>
<keyword evidence="6" id="KW-1133">Transmembrane helix</keyword>
<dbReference type="InterPro" id="IPR014756">
    <property type="entry name" value="Ig_E-set"/>
</dbReference>
<evidence type="ECO:0000313" key="14">
    <source>
        <dbReference type="Proteomes" id="UP000499080"/>
    </source>
</evidence>
<evidence type="ECO:0000256" key="7">
    <source>
        <dbReference type="ARBA" id="ARBA00023136"/>
    </source>
</evidence>
<evidence type="ECO:0000256" key="4">
    <source>
        <dbReference type="ARBA" id="ARBA00022729"/>
    </source>
</evidence>
<keyword evidence="14" id="KW-1185">Reference proteome</keyword>
<feature type="domain" description="IPT/TIG" evidence="12">
    <location>
        <begin position="228"/>
        <end position="333"/>
    </location>
</feature>
<evidence type="ECO:0000256" key="10">
    <source>
        <dbReference type="SAM" id="MobiDB-lite"/>
    </source>
</evidence>
<dbReference type="InterPro" id="IPR031148">
    <property type="entry name" value="Plexin"/>
</dbReference>
<dbReference type="InterPro" id="IPR013783">
    <property type="entry name" value="Ig-like_fold"/>
</dbReference>
<evidence type="ECO:0000256" key="2">
    <source>
        <dbReference type="ARBA" id="ARBA00022475"/>
    </source>
</evidence>
<keyword evidence="8" id="KW-1015">Disulfide bond</keyword>
<gene>
    <name evidence="13" type="primary">PLXNA1</name>
    <name evidence="13" type="ORF">AVEN_170577_1</name>
</gene>
<dbReference type="GO" id="GO:0002116">
    <property type="term" value="C:semaphorin receptor complex"/>
    <property type="evidence" value="ECO:0007669"/>
    <property type="project" value="TreeGrafter"/>
</dbReference>
<feature type="domain" description="PSI" evidence="11">
    <location>
        <begin position="176"/>
        <end position="227"/>
    </location>
</feature>
<dbReference type="PANTHER" id="PTHR22625">
    <property type="entry name" value="PLEXIN"/>
    <property type="match status" value="1"/>
</dbReference>
<dbReference type="Proteomes" id="UP000499080">
    <property type="component" value="Unassembled WGS sequence"/>
</dbReference>
<evidence type="ECO:0000259" key="12">
    <source>
        <dbReference type="SMART" id="SM00429"/>
    </source>
</evidence>
<dbReference type="Gene3D" id="2.60.40.10">
    <property type="entry name" value="Immunoglobulins"/>
    <property type="match status" value="4"/>
</dbReference>
<dbReference type="InterPro" id="IPR041362">
    <property type="entry name" value="TIG2_plexin"/>
</dbReference>
<keyword evidence="3" id="KW-0812">Transmembrane</keyword>
<organism evidence="13 14">
    <name type="scientific">Araneus ventricosus</name>
    <name type="common">Orbweaver spider</name>
    <name type="synonym">Epeira ventricosa</name>
    <dbReference type="NCBI Taxonomy" id="182803"/>
    <lineage>
        <taxon>Eukaryota</taxon>
        <taxon>Metazoa</taxon>
        <taxon>Ecdysozoa</taxon>
        <taxon>Arthropoda</taxon>
        <taxon>Chelicerata</taxon>
        <taxon>Arachnida</taxon>
        <taxon>Araneae</taxon>
        <taxon>Araneomorphae</taxon>
        <taxon>Entelegynae</taxon>
        <taxon>Araneoidea</taxon>
        <taxon>Araneidae</taxon>
        <taxon>Araneus</taxon>
    </lineage>
</organism>
<keyword evidence="5" id="KW-0677">Repeat</keyword>
<dbReference type="InterPro" id="IPR002165">
    <property type="entry name" value="Plexin_repeat"/>
</dbReference>
<comment type="subcellular location">
    <subcellularLocation>
        <location evidence="1">Cell membrane</location>
        <topology evidence="1">Single-pass type I membrane protein</topology>
    </subcellularLocation>
</comment>
<evidence type="ECO:0000256" key="3">
    <source>
        <dbReference type="ARBA" id="ARBA00022692"/>
    </source>
</evidence>
<feature type="region of interest" description="Disordered" evidence="10">
    <location>
        <begin position="595"/>
        <end position="669"/>
    </location>
</feature>
<dbReference type="Pfam" id="PF24479">
    <property type="entry name" value="PSI_PlexinA-B"/>
    <property type="match status" value="1"/>
</dbReference>
<dbReference type="FunFam" id="2.60.40.10:FF:000320">
    <property type="entry name" value="Plexin A1"/>
    <property type="match status" value="1"/>
</dbReference>
<feature type="domain" description="PSI" evidence="11">
    <location>
        <begin position="16"/>
        <end position="51"/>
    </location>
</feature>
<dbReference type="EMBL" id="BGPR01006969">
    <property type="protein sequence ID" value="GBN23232.1"/>
    <property type="molecule type" value="Genomic_DNA"/>
</dbReference>
<dbReference type="PANTHER" id="PTHR22625:SF70">
    <property type="entry name" value="PLEXIN A, ISOFORM A"/>
    <property type="match status" value="1"/>
</dbReference>
<evidence type="ECO:0000259" key="11">
    <source>
        <dbReference type="SMART" id="SM00423"/>
    </source>
</evidence>
<dbReference type="InterPro" id="IPR002909">
    <property type="entry name" value="IPT_dom"/>
</dbReference>
<protein>
    <submittedName>
        <fullName evidence="13">Plexin-A1</fullName>
    </submittedName>
</protein>
<sequence length="669" mass="74051">MADGPDLVATNFDFYDCSTYTSCTQCVSSNFPCDWCLTGHRCTHDTGENCRNDILVTGVARVGPSIRSGPEFCPRINKTANGSTEILVASGVSKRIAVKVDNIQPHIARMRFLCQFNIEGRVIQVNAQLLGDTMYCQEMMFSYSTQAPSITATFSVIWDRNKQFDNPENIHVVIFRCSGMAQSCGICLELPEKFKCGWCQDAENSCEVHEHCNRPSTLWLDKNQTCPNPQIFSFTPKSGPWEGGTNITIEGINLGRAFQDIANNVRVIDEDREVIAECAPHEELYVKTTQIVCHVEKPPNLTTGLISGPMKGYIEVKVQNNYTARSREQYSFVNPRVLSIKPSKGPKSGGTALEIWGLHMDAGSRAEAFVGGLPCNVTSRNANKAVCVTSASKETLAETVRIKFDNGLRVFEDYEFLYVEDPSITYVESGFTGERGVPKGIPSGGITVSVKGTNLNSVQYPYMYVIVQGDEFNGNCIVESQTEMKCKSPRIPAEKLNFSGNALPIELEYGFKMDNVAQVQNLGSNPRHSKFMMYPDPIYYPFSEKNGIKYFRNDYLTIDGMNLDGTSRESDVVVRIGTSYCNVTSLSRSQLTCRPPTFQPPARDANGKPNPTKIPEVVTPAPKREAVRQSGATSSRRTTKLLQTNTDPPARFNYRAFSNTAPVTNPGGL</sequence>
<reference evidence="13 14" key="1">
    <citation type="journal article" date="2019" name="Sci. Rep.">
        <title>Orb-weaving spider Araneus ventricosus genome elucidates the spidroin gene catalogue.</title>
        <authorList>
            <person name="Kono N."/>
            <person name="Nakamura H."/>
            <person name="Ohtoshi R."/>
            <person name="Moran D.A.P."/>
            <person name="Shinohara A."/>
            <person name="Yoshida Y."/>
            <person name="Fujiwara M."/>
            <person name="Mori M."/>
            <person name="Tomita M."/>
            <person name="Arakawa K."/>
        </authorList>
    </citation>
    <scope>NUCLEOTIDE SEQUENCE [LARGE SCALE GENOMIC DNA]</scope>
</reference>
<name>A0A4Y2M9H8_ARAVE</name>
<dbReference type="SMART" id="SM00429">
    <property type="entry name" value="IPT"/>
    <property type="match status" value="3"/>
</dbReference>
<dbReference type="InterPro" id="IPR016201">
    <property type="entry name" value="PSI"/>
</dbReference>
<dbReference type="OrthoDB" id="6435691at2759"/>
<evidence type="ECO:0000256" key="5">
    <source>
        <dbReference type="ARBA" id="ARBA00022737"/>
    </source>
</evidence>
<dbReference type="AlphaFoldDB" id="A0A4Y2M9H8"/>
<keyword evidence="4" id="KW-0732">Signal</keyword>
<evidence type="ECO:0000256" key="6">
    <source>
        <dbReference type="ARBA" id="ARBA00022989"/>
    </source>
</evidence>
<dbReference type="Pfam" id="PF18020">
    <property type="entry name" value="TIG_2"/>
    <property type="match status" value="1"/>
</dbReference>
<evidence type="ECO:0000256" key="8">
    <source>
        <dbReference type="ARBA" id="ARBA00023157"/>
    </source>
</evidence>
<evidence type="ECO:0000256" key="9">
    <source>
        <dbReference type="ARBA" id="ARBA00023180"/>
    </source>
</evidence>
<dbReference type="CDD" id="cd00603">
    <property type="entry name" value="IPT_PCSR"/>
    <property type="match status" value="1"/>
</dbReference>
<comment type="caution">
    <text evidence="13">The sequence shown here is derived from an EMBL/GenBank/DDBJ whole genome shotgun (WGS) entry which is preliminary data.</text>
</comment>
<keyword evidence="7" id="KW-0472">Membrane</keyword>
<dbReference type="GO" id="GO:0017154">
    <property type="term" value="F:semaphorin receptor activity"/>
    <property type="evidence" value="ECO:0007669"/>
    <property type="project" value="InterPro"/>
</dbReference>
<dbReference type="GO" id="GO:0030334">
    <property type="term" value="P:regulation of cell migration"/>
    <property type="evidence" value="ECO:0007669"/>
    <property type="project" value="TreeGrafter"/>
</dbReference>
<dbReference type="SMART" id="SM00423">
    <property type="entry name" value="PSI"/>
    <property type="match status" value="2"/>
</dbReference>